<gene>
    <name evidence="7" type="ORF">AUC69_12135</name>
</gene>
<keyword evidence="2" id="KW-0049">Antioxidant</keyword>
<keyword evidence="5" id="KW-0676">Redox-active center</keyword>
<name>A0A1E3VV99_9HYPH</name>
<organism evidence="7 8">
    <name type="scientific">Methyloceanibacter superfactus</name>
    <dbReference type="NCBI Taxonomy" id="1774969"/>
    <lineage>
        <taxon>Bacteria</taxon>
        <taxon>Pseudomonadati</taxon>
        <taxon>Pseudomonadota</taxon>
        <taxon>Alphaproteobacteria</taxon>
        <taxon>Hyphomicrobiales</taxon>
        <taxon>Hyphomicrobiaceae</taxon>
        <taxon>Methyloceanibacter</taxon>
    </lineage>
</organism>
<dbReference type="GO" id="GO:0034599">
    <property type="term" value="P:cellular response to oxidative stress"/>
    <property type="evidence" value="ECO:0007669"/>
    <property type="project" value="TreeGrafter"/>
</dbReference>
<dbReference type="STRING" id="1774969.AUC69_12135"/>
<dbReference type="GO" id="GO:0005737">
    <property type="term" value="C:cytoplasm"/>
    <property type="evidence" value="ECO:0007669"/>
    <property type="project" value="TreeGrafter"/>
</dbReference>
<dbReference type="GO" id="GO:0008379">
    <property type="term" value="F:thioredoxin peroxidase activity"/>
    <property type="evidence" value="ECO:0007669"/>
    <property type="project" value="TreeGrafter"/>
</dbReference>
<dbReference type="SUPFAM" id="SSF52833">
    <property type="entry name" value="Thioredoxin-like"/>
    <property type="match status" value="1"/>
</dbReference>
<dbReference type="EMBL" id="LPWF01000026">
    <property type="protein sequence ID" value="ODR97447.1"/>
    <property type="molecule type" value="Genomic_DNA"/>
</dbReference>
<accession>A0A1E3VV99</accession>
<evidence type="ECO:0000259" key="6">
    <source>
        <dbReference type="Pfam" id="PF08534"/>
    </source>
</evidence>
<keyword evidence="1" id="KW-0575">Peroxidase</keyword>
<dbReference type="Pfam" id="PF08534">
    <property type="entry name" value="Redoxin"/>
    <property type="match status" value="1"/>
</dbReference>
<evidence type="ECO:0000313" key="8">
    <source>
        <dbReference type="Proteomes" id="UP000094472"/>
    </source>
</evidence>
<dbReference type="Gene3D" id="3.40.30.10">
    <property type="entry name" value="Glutaredoxin"/>
    <property type="match status" value="1"/>
</dbReference>
<dbReference type="InterPro" id="IPR036249">
    <property type="entry name" value="Thioredoxin-like_sf"/>
</dbReference>
<dbReference type="GO" id="GO:0045454">
    <property type="term" value="P:cell redox homeostasis"/>
    <property type="evidence" value="ECO:0007669"/>
    <property type="project" value="TreeGrafter"/>
</dbReference>
<evidence type="ECO:0000256" key="5">
    <source>
        <dbReference type="ARBA" id="ARBA00023284"/>
    </source>
</evidence>
<dbReference type="Proteomes" id="UP000094472">
    <property type="component" value="Unassembled WGS sequence"/>
</dbReference>
<evidence type="ECO:0000256" key="1">
    <source>
        <dbReference type="ARBA" id="ARBA00022559"/>
    </source>
</evidence>
<proteinExistence type="predicted"/>
<comment type="caution">
    <text evidence="7">The sequence shown here is derived from an EMBL/GenBank/DDBJ whole genome shotgun (WGS) entry which is preliminary data.</text>
</comment>
<keyword evidence="3" id="KW-0560">Oxidoreductase</keyword>
<keyword evidence="4" id="KW-1015">Disulfide bond</keyword>
<protein>
    <recommendedName>
        <fullName evidence="6">Redoxin domain-containing protein</fullName>
    </recommendedName>
</protein>
<sequence>MPRPADDGACDHLVGLAMPPVHLASTSGREVDVGALGKGRTVIYCYPRTGVPGENLPDGWDAIPGARGCTPQACAFRDHAAELAALDASLFGLSTQSTAYQRELAERLHLPFEVLSDADFELTNALRLPTFAANGMRLIKRLTLVVQDDRIEHVFYPVFPPDENASTVIGWLRDHPAP</sequence>
<feature type="domain" description="Redoxin" evidence="6">
    <location>
        <begin position="14"/>
        <end position="168"/>
    </location>
</feature>
<evidence type="ECO:0000256" key="2">
    <source>
        <dbReference type="ARBA" id="ARBA00022862"/>
    </source>
</evidence>
<dbReference type="CDD" id="cd03017">
    <property type="entry name" value="PRX_BCP"/>
    <property type="match status" value="1"/>
</dbReference>
<reference evidence="7 8" key="1">
    <citation type="journal article" date="2016" name="Environ. Microbiol.">
        <title>New Methyloceanibacter diversity from North Sea sediments includes methanotroph containing solely the soluble methane monooxygenase.</title>
        <authorList>
            <person name="Vekeman B."/>
            <person name="Kerckhof F.M."/>
            <person name="Cremers G."/>
            <person name="de Vos P."/>
            <person name="Vandamme P."/>
            <person name="Boon N."/>
            <person name="Op den Camp H.J."/>
            <person name="Heylen K."/>
        </authorList>
    </citation>
    <scope>NUCLEOTIDE SEQUENCE [LARGE SCALE GENOMIC DNA]</scope>
    <source>
        <strain evidence="7 8">R-67175</strain>
    </source>
</reference>
<evidence type="ECO:0000313" key="7">
    <source>
        <dbReference type="EMBL" id="ODR97447.1"/>
    </source>
</evidence>
<dbReference type="AlphaFoldDB" id="A0A1E3VV99"/>
<dbReference type="InterPro" id="IPR050924">
    <property type="entry name" value="Peroxiredoxin_BCP/PrxQ"/>
</dbReference>
<dbReference type="PANTHER" id="PTHR42801:SF21">
    <property type="entry name" value="BCPB PROTEIN"/>
    <property type="match status" value="1"/>
</dbReference>
<evidence type="ECO:0000256" key="4">
    <source>
        <dbReference type="ARBA" id="ARBA00023157"/>
    </source>
</evidence>
<keyword evidence="8" id="KW-1185">Reference proteome</keyword>
<evidence type="ECO:0000256" key="3">
    <source>
        <dbReference type="ARBA" id="ARBA00023002"/>
    </source>
</evidence>
<dbReference type="InterPro" id="IPR013740">
    <property type="entry name" value="Redoxin"/>
</dbReference>
<dbReference type="PANTHER" id="PTHR42801">
    <property type="entry name" value="THIOREDOXIN-DEPENDENT PEROXIDE REDUCTASE"/>
    <property type="match status" value="1"/>
</dbReference>